<reference evidence="2 3" key="1">
    <citation type="submission" date="2017-09" db="EMBL/GenBank/DDBJ databases">
        <title>Depth-based differentiation of microbial function through sediment-hosted aquifers and enrichment of novel symbionts in the deep terrestrial subsurface.</title>
        <authorList>
            <person name="Probst A.J."/>
            <person name="Ladd B."/>
            <person name="Jarett J.K."/>
            <person name="Geller-Mcgrath D.E."/>
            <person name="Sieber C.M."/>
            <person name="Emerson J.B."/>
            <person name="Anantharaman K."/>
            <person name="Thomas B.C."/>
            <person name="Malmstrom R."/>
            <person name="Stieglmeier M."/>
            <person name="Klingl A."/>
            <person name="Woyke T."/>
            <person name="Ryan C.M."/>
            <person name="Banfield J.F."/>
        </authorList>
    </citation>
    <scope>NUCLEOTIDE SEQUENCE [LARGE SCALE GENOMIC DNA]</scope>
    <source>
        <strain evidence="2">CG22_combo_CG10-13_8_21_14_all_39_10</strain>
    </source>
</reference>
<name>A0A2H0BKM1_9BACT</name>
<protein>
    <recommendedName>
        <fullName evidence="1">Homing endonuclease LAGLIDADG domain-containing protein</fullName>
    </recommendedName>
</protein>
<dbReference type="EMBL" id="PCSW01000072">
    <property type="protein sequence ID" value="PIP57558.1"/>
    <property type="molecule type" value="Genomic_DNA"/>
</dbReference>
<feature type="domain" description="Homing endonuclease LAGLIDADG" evidence="1">
    <location>
        <begin position="30"/>
        <end position="129"/>
    </location>
</feature>
<proteinExistence type="predicted"/>
<sequence length="180" mass="21268">MLIFYYMVKIRSVRTISRKGFSREEKGWFLAGFVEGEGSFNVSLRRKNDYKLGWQVVLSFNVSQKDKEILELLKKELNCGIIKVRKFDNLHSLDITNPNEIIHKVIPYFQKFSLFSSGKRKNFEIFCQITNLMKKGSHRTTNGLKKILKLREELNKGKARKRKYEYDDVFPIRKSSETIC</sequence>
<dbReference type="Pfam" id="PF00961">
    <property type="entry name" value="LAGLIDADG_1"/>
    <property type="match status" value="1"/>
</dbReference>
<evidence type="ECO:0000313" key="3">
    <source>
        <dbReference type="Proteomes" id="UP000229847"/>
    </source>
</evidence>
<dbReference type="AlphaFoldDB" id="A0A2H0BKM1"/>
<dbReference type="Proteomes" id="UP000229847">
    <property type="component" value="Unassembled WGS sequence"/>
</dbReference>
<dbReference type="InterPro" id="IPR051289">
    <property type="entry name" value="LAGLIDADG_Endonuclease"/>
</dbReference>
<dbReference type="InterPro" id="IPR004860">
    <property type="entry name" value="LAGLIDADG_dom"/>
</dbReference>
<dbReference type="SUPFAM" id="SSF55608">
    <property type="entry name" value="Homing endonucleases"/>
    <property type="match status" value="1"/>
</dbReference>
<dbReference type="PANTHER" id="PTHR36181">
    <property type="entry name" value="INTRON-ENCODED ENDONUCLEASE AI3-RELATED"/>
    <property type="match status" value="1"/>
</dbReference>
<dbReference type="Gene3D" id="3.10.28.10">
    <property type="entry name" value="Homing endonucleases"/>
    <property type="match status" value="1"/>
</dbReference>
<evidence type="ECO:0000313" key="2">
    <source>
        <dbReference type="EMBL" id="PIP57558.1"/>
    </source>
</evidence>
<dbReference type="PANTHER" id="PTHR36181:SF2">
    <property type="entry name" value="INTRON-ENCODED ENDONUCLEASE AI3-RELATED"/>
    <property type="match status" value="1"/>
</dbReference>
<dbReference type="GO" id="GO:0004519">
    <property type="term" value="F:endonuclease activity"/>
    <property type="evidence" value="ECO:0007669"/>
    <property type="project" value="InterPro"/>
</dbReference>
<gene>
    <name evidence="2" type="ORF">COX03_02415</name>
</gene>
<accession>A0A2H0BKM1</accession>
<comment type="caution">
    <text evidence="2">The sequence shown here is derived from an EMBL/GenBank/DDBJ whole genome shotgun (WGS) entry which is preliminary data.</text>
</comment>
<dbReference type="InterPro" id="IPR027434">
    <property type="entry name" value="Homing_endonucl"/>
</dbReference>
<organism evidence="2 3">
    <name type="scientific">Candidatus Woesebacteria bacterium CG22_combo_CG10-13_8_21_14_all_39_10</name>
    <dbReference type="NCBI Taxonomy" id="1975059"/>
    <lineage>
        <taxon>Bacteria</taxon>
        <taxon>Candidatus Woeseibacteriota</taxon>
    </lineage>
</organism>
<evidence type="ECO:0000259" key="1">
    <source>
        <dbReference type="Pfam" id="PF00961"/>
    </source>
</evidence>